<sequence length="96" mass="10299">MNVVPIDSENYGAVSVDVDRMKDFIKAECSMTAVHLFPTGYKATTINLILDDVKAYRETHPSPGITVHLAAGNAGVLAASNDEEVAASEPVMMLYV</sequence>
<proteinExistence type="predicted"/>
<dbReference type="EMBL" id="QEOB01000040">
    <property type="protein sequence ID" value="PVX61403.1"/>
    <property type="molecule type" value="Genomic_DNA"/>
</dbReference>
<evidence type="ECO:0000313" key="2">
    <source>
        <dbReference type="Proteomes" id="UP000245712"/>
    </source>
</evidence>
<dbReference type="RefSeq" id="WP_244315082.1">
    <property type="nucleotide sequence ID" value="NZ_QEOB01000040.1"/>
</dbReference>
<reference evidence="1 2" key="1">
    <citation type="submission" date="2018-05" db="EMBL/GenBank/DDBJ databases">
        <title>Genomic Encyclopedia of Type Strains, Phase IV (KMG-V): Genome sequencing to study the core and pangenomes of soil and plant-associated prokaryotes.</title>
        <authorList>
            <person name="Whitman W."/>
        </authorList>
    </citation>
    <scope>NUCLEOTIDE SEQUENCE [LARGE SCALE GENOMIC DNA]</scope>
    <source>
        <strain evidence="1 2">SCZa-39</strain>
    </source>
</reference>
<accession>A0ABX5K7I5</accession>
<keyword evidence="2" id="KW-1185">Reference proteome</keyword>
<evidence type="ECO:0000313" key="1">
    <source>
        <dbReference type="EMBL" id="PVX61403.1"/>
    </source>
</evidence>
<name>A0ABX5K7I5_9BURK</name>
<comment type="caution">
    <text evidence="1">The sequence shown here is derived from an EMBL/GenBank/DDBJ whole genome shotgun (WGS) entry which is preliminary data.</text>
</comment>
<gene>
    <name evidence="1" type="ORF">C7402_14052</name>
</gene>
<organism evidence="1 2">
    <name type="scientific">Paraburkholderia unamae</name>
    <dbReference type="NCBI Taxonomy" id="219649"/>
    <lineage>
        <taxon>Bacteria</taxon>
        <taxon>Pseudomonadati</taxon>
        <taxon>Pseudomonadota</taxon>
        <taxon>Betaproteobacteria</taxon>
        <taxon>Burkholderiales</taxon>
        <taxon>Burkholderiaceae</taxon>
        <taxon>Paraburkholderia</taxon>
    </lineage>
</organism>
<dbReference type="Proteomes" id="UP000245712">
    <property type="component" value="Unassembled WGS sequence"/>
</dbReference>
<protein>
    <submittedName>
        <fullName evidence="1">Uncharacterized protein</fullName>
    </submittedName>
</protein>